<dbReference type="OrthoDB" id="4381732at2"/>
<comment type="caution">
    <text evidence="2">The sequence shown here is derived from an EMBL/GenBank/DDBJ whole genome shotgun (WGS) entry which is preliminary data.</text>
</comment>
<gene>
    <name evidence="2" type="ORF">GM1_002_00710</name>
</gene>
<evidence type="ECO:0000313" key="3">
    <source>
        <dbReference type="Proteomes" id="UP000035009"/>
    </source>
</evidence>
<dbReference type="RefSeq" id="WP_008375910.1">
    <property type="nucleotide sequence ID" value="NZ_BAOP01000002.1"/>
</dbReference>
<dbReference type="GO" id="GO:0003677">
    <property type="term" value="F:DNA binding"/>
    <property type="evidence" value="ECO:0007669"/>
    <property type="project" value="InterPro"/>
</dbReference>
<organism evidence="2 3">
    <name type="scientific">Gordonia malaquae NBRC 108250</name>
    <dbReference type="NCBI Taxonomy" id="1223542"/>
    <lineage>
        <taxon>Bacteria</taxon>
        <taxon>Bacillati</taxon>
        <taxon>Actinomycetota</taxon>
        <taxon>Actinomycetes</taxon>
        <taxon>Mycobacteriales</taxon>
        <taxon>Gordoniaceae</taxon>
        <taxon>Gordonia</taxon>
    </lineage>
</organism>
<accession>M3V9N2</accession>
<dbReference type="InterPro" id="IPR036894">
    <property type="entry name" value="YbaB-like_sf"/>
</dbReference>
<dbReference type="Pfam" id="PF02575">
    <property type="entry name" value="YbaB_DNA_bd"/>
    <property type="match status" value="1"/>
</dbReference>
<sequence>MDEVQQRAERQLQALEGVHARLNELSVTETSDDGRVTVDVDVTGAMTGLTLLPGAGSGQPAALADLIVRTAVRAATRVFTERADIMAAFVADFAELAGTDAPGVSMEPNGDSVRPTLQEPQSEERA</sequence>
<dbReference type="eggNOG" id="ENOG5030HW4">
    <property type="taxonomic scope" value="Bacteria"/>
</dbReference>
<dbReference type="STRING" id="410332.SAMN04488550_3484"/>
<name>M3V9N2_GORML</name>
<evidence type="ECO:0000313" key="2">
    <source>
        <dbReference type="EMBL" id="GAC78093.1"/>
    </source>
</evidence>
<feature type="region of interest" description="Disordered" evidence="1">
    <location>
        <begin position="100"/>
        <end position="126"/>
    </location>
</feature>
<protein>
    <recommendedName>
        <fullName evidence="4">YbaB/EbfC DNA-binding family protein</fullName>
    </recommendedName>
</protein>
<dbReference type="AlphaFoldDB" id="M3V9N2"/>
<dbReference type="Proteomes" id="UP000035009">
    <property type="component" value="Unassembled WGS sequence"/>
</dbReference>
<keyword evidence="3" id="KW-1185">Reference proteome</keyword>
<dbReference type="EMBL" id="BAOP01000002">
    <property type="protein sequence ID" value="GAC78093.1"/>
    <property type="molecule type" value="Genomic_DNA"/>
</dbReference>
<reference evidence="2 3" key="1">
    <citation type="submission" date="2013-02" db="EMBL/GenBank/DDBJ databases">
        <title>Whole genome shotgun sequence of Gordonia malaquae NBRC 108250.</title>
        <authorList>
            <person name="Yoshida I."/>
            <person name="Hosoyama A."/>
            <person name="Tsuchikane K."/>
            <person name="Ando Y."/>
            <person name="Baba S."/>
            <person name="Ohji S."/>
            <person name="Hamada M."/>
            <person name="Tamura T."/>
            <person name="Yamazoe A."/>
            <person name="Yamazaki S."/>
            <person name="Fujita N."/>
        </authorList>
    </citation>
    <scope>NUCLEOTIDE SEQUENCE [LARGE SCALE GENOMIC DNA]</scope>
    <source>
        <strain evidence="2 3">NBRC 108250</strain>
    </source>
</reference>
<evidence type="ECO:0008006" key="4">
    <source>
        <dbReference type="Google" id="ProtNLM"/>
    </source>
</evidence>
<evidence type="ECO:0000256" key="1">
    <source>
        <dbReference type="SAM" id="MobiDB-lite"/>
    </source>
</evidence>
<proteinExistence type="predicted"/>
<dbReference type="InterPro" id="IPR004401">
    <property type="entry name" value="YbaB/EbfC"/>
</dbReference>
<dbReference type="Gene3D" id="3.30.1310.10">
    <property type="entry name" value="Nucleoid-associated protein YbaB-like domain"/>
    <property type="match status" value="1"/>
</dbReference>